<evidence type="ECO:0000256" key="1">
    <source>
        <dbReference type="ARBA" id="ARBA00004123"/>
    </source>
</evidence>
<keyword evidence="2" id="KW-0539">Nucleus</keyword>
<dbReference type="Proteomes" id="UP000278143">
    <property type="component" value="Unassembled WGS sequence"/>
</dbReference>
<keyword evidence="7" id="KW-1185">Reference proteome</keyword>
<dbReference type="PANTHER" id="PTHR13495">
    <property type="entry name" value="NEFA-INTERACTING NUCLEAR PROTEIN NIP30"/>
    <property type="match status" value="1"/>
</dbReference>
<dbReference type="InterPro" id="IPR039845">
    <property type="entry name" value="FAM192A"/>
</dbReference>
<dbReference type="EMBL" id="KZ991701">
    <property type="protein sequence ID" value="RKP22764.1"/>
    <property type="molecule type" value="Genomic_DNA"/>
</dbReference>
<evidence type="ECO:0000256" key="2">
    <source>
        <dbReference type="ARBA" id="ARBA00023242"/>
    </source>
</evidence>
<gene>
    <name evidence="6" type="ORF">SYNPS1DRAFT_25366</name>
</gene>
<dbReference type="InterPro" id="IPR019331">
    <property type="entry name" value="FAM192A/Fyv6_N"/>
</dbReference>
<evidence type="ECO:0000256" key="4">
    <source>
        <dbReference type="SAM" id="MobiDB-lite"/>
    </source>
</evidence>
<organism evidence="6 7">
    <name type="scientific">Syncephalis pseudoplumigaleata</name>
    <dbReference type="NCBI Taxonomy" id="1712513"/>
    <lineage>
        <taxon>Eukaryota</taxon>
        <taxon>Fungi</taxon>
        <taxon>Fungi incertae sedis</taxon>
        <taxon>Zoopagomycota</taxon>
        <taxon>Zoopagomycotina</taxon>
        <taxon>Zoopagomycetes</taxon>
        <taxon>Zoopagales</taxon>
        <taxon>Piptocephalidaceae</taxon>
        <taxon>Syncephalis</taxon>
    </lineage>
</organism>
<dbReference type="PANTHER" id="PTHR13495:SF0">
    <property type="entry name" value="PSME3-INTERACTING PROTEIN"/>
    <property type="match status" value="1"/>
</dbReference>
<dbReference type="Pfam" id="PF10187">
    <property type="entry name" value="FAM192A_Fyv6_N"/>
    <property type="match status" value="1"/>
</dbReference>
<protein>
    <submittedName>
        <fullName evidence="6">NEFA-interacting nuclear protein NIP30</fullName>
    </submittedName>
</protein>
<evidence type="ECO:0000259" key="5">
    <source>
        <dbReference type="Pfam" id="PF10187"/>
    </source>
</evidence>
<dbReference type="OrthoDB" id="75720at2759"/>
<feature type="compositionally biased region" description="Basic and acidic residues" evidence="4">
    <location>
        <begin position="12"/>
        <end position="31"/>
    </location>
</feature>
<accession>A0A4P9YSL2</accession>
<feature type="coiled-coil region" evidence="3">
    <location>
        <begin position="46"/>
        <end position="104"/>
    </location>
</feature>
<dbReference type="GO" id="GO:0005634">
    <property type="term" value="C:nucleus"/>
    <property type="evidence" value="ECO:0007669"/>
    <property type="project" value="UniProtKB-SubCell"/>
</dbReference>
<proteinExistence type="predicted"/>
<keyword evidence="3" id="KW-0175">Coiled coil</keyword>
<comment type="subcellular location">
    <subcellularLocation>
        <location evidence="1">Nucleus</location>
    </subcellularLocation>
</comment>
<feature type="region of interest" description="Disordered" evidence="4">
    <location>
        <begin position="1"/>
        <end position="41"/>
    </location>
</feature>
<name>A0A4P9YSL2_9FUNG</name>
<feature type="domain" description="FAM192A/Fyv6 N-terminal" evidence="5">
    <location>
        <begin position="5"/>
        <end position="107"/>
    </location>
</feature>
<evidence type="ECO:0000313" key="6">
    <source>
        <dbReference type="EMBL" id="RKP22764.1"/>
    </source>
</evidence>
<evidence type="ECO:0000313" key="7">
    <source>
        <dbReference type="Proteomes" id="UP000278143"/>
    </source>
</evidence>
<dbReference type="AlphaFoldDB" id="A0A4P9YSL2"/>
<evidence type="ECO:0000256" key="3">
    <source>
        <dbReference type="SAM" id="Coils"/>
    </source>
</evidence>
<reference evidence="7" key="1">
    <citation type="journal article" date="2018" name="Nat. Microbiol.">
        <title>Leveraging single-cell genomics to expand the fungal tree of life.</title>
        <authorList>
            <person name="Ahrendt S.R."/>
            <person name="Quandt C.A."/>
            <person name="Ciobanu D."/>
            <person name="Clum A."/>
            <person name="Salamov A."/>
            <person name="Andreopoulos B."/>
            <person name="Cheng J.F."/>
            <person name="Woyke T."/>
            <person name="Pelin A."/>
            <person name="Henrissat B."/>
            <person name="Reynolds N.K."/>
            <person name="Benny G.L."/>
            <person name="Smith M.E."/>
            <person name="James T.Y."/>
            <person name="Grigoriev I.V."/>
        </authorList>
    </citation>
    <scope>NUCLEOTIDE SEQUENCE [LARGE SCALE GENOMIC DNA]</scope>
    <source>
        <strain evidence="7">Benny S71-1</strain>
    </source>
</reference>
<sequence length="113" mass="13676">MKRSFVSQDTLDEQRRAREEEWRKVHAKEGEAPPMEEAPYDPRPLYEKLQEQKQKKEDAFQEATRLANLVHRLDDDEIDFLQTIQSEEKAREKSKLEQERMELDAFRRFNLIL</sequence>